<dbReference type="SUPFAM" id="SSF47336">
    <property type="entry name" value="ACP-like"/>
    <property type="match status" value="2"/>
</dbReference>
<dbReference type="CDD" id="cd08953">
    <property type="entry name" value="KR_2_SDR_x"/>
    <property type="match status" value="1"/>
</dbReference>
<dbReference type="InterPro" id="IPR036291">
    <property type="entry name" value="NAD(P)-bd_dom_sf"/>
</dbReference>
<dbReference type="Gene3D" id="3.10.129.110">
    <property type="entry name" value="Polyketide synthase dehydratase"/>
    <property type="match status" value="1"/>
</dbReference>
<feature type="region of interest" description="C-terminal hotdog fold" evidence="2">
    <location>
        <begin position="809"/>
        <end position="951"/>
    </location>
</feature>
<name>A0A1X0YBS2_MYCSI</name>
<dbReference type="Pfam" id="PF00550">
    <property type="entry name" value="PP-binding"/>
    <property type="match status" value="1"/>
</dbReference>
<dbReference type="Proteomes" id="UP000193040">
    <property type="component" value="Unassembled WGS sequence"/>
</dbReference>
<dbReference type="InterPro" id="IPR049900">
    <property type="entry name" value="PKS_mFAS_DH"/>
</dbReference>
<feature type="region of interest" description="N-terminal hotdog fold" evidence="2">
    <location>
        <begin position="667"/>
        <end position="799"/>
    </location>
</feature>
<dbReference type="GO" id="GO:0006633">
    <property type="term" value="P:fatty acid biosynthetic process"/>
    <property type="evidence" value="ECO:0007669"/>
    <property type="project" value="TreeGrafter"/>
</dbReference>
<dbReference type="GO" id="GO:0004312">
    <property type="term" value="F:fatty acid synthase activity"/>
    <property type="evidence" value="ECO:0007669"/>
    <property type="project" value="TreeGrafter"/>
</dbReference>
<proteinExistence type="predicted"/>
<dbReference type="InterPro" id="IPR049551">
    <property type="entry name" value="PKS_DH_C"/>
</dbReference>
<dbReference type="InterPro" id="IPR009081">
    <property type="entry name" value="PP-bd_ACP"/>
</dbReference>
<accession>A0A1X0YBS2</accession>
<dbReference type="PROSITE" id="PS52019">
    <property type="entry name" value="PKS_MFAS_DH"/>
    <property type="match status" value="1"/>
</dbReference>
<feature type="domain" description="PKS/mFAS DH" evidence="3">
    <location>
        <begin position="667"/>
        <end position="951"/>
    </location>
</feature>
<protein>
    <recommendedName>
        <fullName evidence="3">PKS/mFAS DH domain-containing protein</fullName>
    </recommendedName>
</protein>
<evidence type="ECO:0000313" key="4">
    <source>
        <dbReference type="EMBL" id="ORJ62628.1"/>
    </source>
</evidence>
<sequence>MLDLSMSLESDLGIDSIKRVEILAAVQQRMPSVGEVDAAVLGAGATLRDVVDRLGGRASSSVAAPATVSEESAQSGLQSVVEPPLCGGGVARSDVDVDVAGAVLGVVADKTGYPVEMLDLSMSLESDLGIDSIKRVEILAAVQQRMPSVGEVDAAVLGAGATLRDVVDRLGGRASSSVAAPATVKSEISQPLPAVPRYEVRAVAAPPRGMRMPDLQNDSKVEIAGLPGLPVAEALAARLRNAGIESTVVAHVSPDAECVIQLAGLKSIGTSQDAIGINREVFADAQRVAANLRIRGGAFITVQDTGGTFGLIGDPGTRAWIGGIAALTKTAAQEWPAAHVKAIDLATHDRSAGVLADYIVDELLMGGPELEVGLGSAHGRVTVAVVEAEPVELSTRIGHRDVLIVTGGGRGITAASMVALARATRASFVLIGRSQLDEEPIAVRGLTTDADLKRALFESSRRRGIQPAPNDIARQMRRVKTVREIRQTMAAIEAAGSRVRYDSLDVRNAADVSALLAGIRSDFGPITGLIHGAGVIADATLDTTSAPRFDEVFGTKVHGLRALLDATAQDSLHTILLFSSVSARWGNAGQCDYAMANEVLNKVALAEQSRRGSACLVRALGWGPWDGGMVDDDIKARFRSRGVALIPPATGAQAFVANVLDTGAAGTEILVAEGVSTEHCPILPTRGRLAQVRAHRGRQPYLHDHRVREDVVLPVVQVLEWFVRMAHGCRPGQQIKHIHDLRVLRGVTLTNFDTSGDAFQIRCAPVEFQPGELVMELLDDTNAPRYSAVIQLRASPPGASFPELPDEGGGALDRSGCYTDCTLFHGPAFQALERIEASGASGAVATLYGLAERNWPDDRWLLDPLALDGALQVAFLWCLRHAGGRFLPMRVGDLWIHQQGPVTGKLRCELAVIEATDKYAHFDLRLTDANGAEVAELRRVEFYAYDPVAGATSSTSPRST</sequence>
<organism evidence="4 5">
    <name type="scientific">Mycobacterium simiae</name>
    <name type="common">Mycobacterium habana</name>
    <dbReference type="NCBI Taxonomy" id="1784"/>
    <lineage>
        <taxon>Bacteria</taxon>
        <taxon>Bacillati</taxon>
        <taxon>Actinomycetota</taxon>
        <taxon>Actinomycetes</taxon>
        <taxon>Mycobacteriales</taxon>
        <taxon>Mycobacteriaceae</taxon>
        <taxon>Mycobacterium</taxon>
        <taxon>Mycobacterium simiae complex</taxon>
    </lineage>
</organism>
<keyword evidence="5" id="KW-1185">Reference proteome</keyword>
<evidence type="ECO:0000256" key="1">
    <source>
        <dbReference type="ARBA" id="ARBA00022679"/>
    </source>
</evidence>
<dbReference type="Gene3D" id="3.40.50.720">
    <property type="entry name" value="NAD(P)-binding Rossmann-like Domain"/>
    <property type="match status" value="1"/>
</dbReference>
<evidence type="ECO:0000259" key="3">
    <source>
        <dbReference type="PROSITE" id="PS52019"/>
    </source>
</evidence>
<dbReference type="SMART" id="SM00822">
    <property type="entry name" value="PKS_KR"/>
    <property type="match status" value="1"/>
</dbReference>
<reference evidence="4 5" key="1">
    <citation type="submission" date="2017-03" db="EMBL/GenBank/DDBJ databases">
        <title>Genomic insights into Mycobacterium simiae human colonization.</title>
        <authorList>
            <person name="Steffani J.L."/>
            <person name="Brunck M.E."/>
            <person name="Cruz E."/>
            <person name="Montiel R."/>
            <person name="Barona F."/>
        </authorList>
    </citation>
    <scope>NUCLEOTIDE SEQUENCE [LARGE SCALE GENOMIC DNA]</scope>
    <source>
        <strain evidence="4 5">MsiGto</strain>
    </source>
</reference>
<dbReference type="SUPFAM" id="SSF51735">
    <property type="entry name" value="NAD(P)-binding Rossmann-fold domains"/>
    <property type="match status" value="1"/>
</dbReference>
<dbReference type="InterPro" id="IPR050091">
    <property type="entry name" value="PKS_NRPS_Biosynth_Enz"/>
</dbReference>
<evidence type="ECO:0000256" key="2">
    <source>
        <dbReference type="PROSITE-ProRule" id="PRU01363"/>
    </source>
</evidence>
<dbReference type="InterPro" id="IPR013968">
    <property type="entry name" value="PKS_KR"/>
</dbReference>
<gene>
    <name evidence="4" type="ORF">B5M45_06225</name>
</gene>
<feature type="active site" description="Proton acceptor; for dehydratase activity" evidence="2">
    <location>
        <position position="705"/>
    </location>
</feature>
<dbReference type="Pfam" id="PF14765">
    <property type="entry name" value="PS-DH"/>
    <property type="match status" value="1"/>
</dbReference>
<evidence type="ECO:0000313" key="5">
    <source>
        <dbReference type="Proteomes" id="UP000193040"/>
    </source>
</evidence>
<dbReference type="PANTHER" id="PTHR43775">
    <property type="entry name" value="FATTY ACID SYNTHASE"/>
    <property type="match status" value="1"/>
</dbReference>
<dbReference type="Gene3D" id="1.10.1200.10">
    <property type="entry name" value="ACP-like"/>
    <property type="match status" value="2"/>
</dbReference>
<dbReference type="EMBL" id="MZZM01000012">
    <property type="protein sequence ID" value="ORJ62628.1"/>
    <property type="molecule type" value="Genomic_DNA"/>
</dbReference>
<dbReference type="PANTHER" id="PTHR43775:SF51">
    <property type="entry name" value="INACTIVE PHENOLPHTHIOCEROL SYNTHESIS POLYKETIDE SYNTHASE TYPE I PKS1-RELATED"/>
    <property type="match status" value="1"/>
</dbReference>
<dbReference type="InterPro" id="IPR036736">
    <property type="entry name" value="ACP-like_sf"/>
</dbReference>
<feature type="active site" description="Proton donor; for dehydratase activity" evidence="2">
    <location>
        <position position="868"/>
    </location>
</feature>
<dbReference type="Pfam" id="PF08659">
    <property type="entry name" value="KR"/>
    <property type="match status" value="1"/>
</dbReference>
<dbReference type="InterPro" id="IPR042104">
    <property type="entry name" value="PKS_dehydratase_sf"/>
</dbReference>
<dbReference type="AlphaFoldDB" id="A0A1X0YBS2"/>
<dbReference type="InterPro" id="IPR057326">
    <property type="entry name" value="KR_dom"/>
</dbReference>
<comment type="caution">
    <text evidence="4">The sequence shown here is derived from an EMBL/GenBank/DDBJ whole genome shotgun (WGS) entry which is preliminary data.</text>
</comment>
<keyword evidence="1" id="KW-0808">Transferase</keyword>